<reference evidence="14" key="1">
    <citation type="submission" date="2023-07" db="EMBL/GenBank/DDBJ databases">
        <authorList>
            <person name="Stuckert A."/>
        </authorList>
    </citation>
    <scope>NUCLEOTIDE SEQUENCE</scope>
</reference>
<sequence>MEGPMQIIYMNMELDFALAYAYALLTLLCQHLDDLWQENSGCVILFPWIQFLKDKTLDYLNIKSPYEIELSSNGLQNRMEPPEKTPTNGVLLERGSFDKRAIQDVQSVSALVKYILVFSEAQEKKVFDSKQFLCNICFMEKLGSECTHFKDCQHVYCNCCLKDYFEVQINDGQVHALNCPEPKCKSVATPAQVKYLVGEQLFGRYDRLLLQSSLDLMADVVYCPRLSCQTPVMQEPEGTMGICSVCQFAFCILCNMTFHGISPCKIPDDKFLELSEEYLAANEEKRKEMDKRYGDVLKAVEGLRNIEWLGKYSKPCPGCKAPTEKIDGCNRMTCTRCRQNFCWLCLKILPQDNPYKHFDSPSECFNRYVSRNKSLLNRFFRSVNDNEFSAFIICYLLHSFNLAMCPHCRNAVKMSAAFPKLPAAAPDLLSGAPDTFRSQGCSAQRTFVTSRTRDHDIISGDSCIASLGTEAAACTAERREDSGGYQKGLEESPLSSRTWVPSAHEALTIRMVGIATCVK</sequence>
<dbReference type="CDD" id="cd20354">
    <property type="entry name" value="Rcat_RBR_RNF14"/>
    <property type="match status" value="1"/>
</dbReference>
<evidence type="ECO:0000256" key="4">
    <source>
        <dbReference type="ARBA" id="ARBA00022679"/>
    </source>
</evidence>
<dbReference type="Gene3D" id="3.30.40.10">
    <property type="entry name" value="Zinc/RING finger domain, C3HC4 (zinc finger)"/>
    <property type="match status" value="1"/>
</dbReference>
<dbReference type="EMBL" id="CAUEEQ010061013">
    <property type="protein sequence ID" value="CAJ0964484.1"/>
    <property type="molecule type" value="Genomic_DNA"/>
</dbReference>
<dbReference type="Proteomes" id="UP001176940">
    <property type="component" value="Unassembled WGS sequence"/>
</dbReference>
<evidence type="ECO:0000256" key="9">
    <source>
        <dbReference type="ARBA" id="ARBA00022833"/>
    </source>
</evidence>
<dbReference type="PROSITE" id="PS50089">
    <property type="entry name" value="ZF_RING_2"/>
    <property type="match status" value="1"/>
</dbReference>
<keyword evidence="6" id="KW-0677">Repeat</keyword>
<dbReference type="InterPro" id="IPR013083">
    <property type="entry name" value="Znf_RING/FYVE/PHD"/>
</dbReference>
<keyword evidence="7 11" id="KW-0863">Zinc-finger</keyword>
<dbReference type="SMART" id="SM00647">
    <property type="entry name" value="IBR"/>
    <property type="match status" value="2"/>
</dbReference>
<evidence type="ECO:0000256" key="10">
    <source>
        <dbReference type="ARBA" id="ARBA00044508"/>
    </source>
</evidence>
<evidence type="ECO:0000259" key="12">
    <source>
        <dbReference type="PROSITE" id="PS50089"/>
    </source>
</evidence>
<dbReference type="InterPro" id="IPR044066">
    <property type="entry name" value="TRIAD_supradom"/>
</dbReference>
<dbReference type="InterPro" id="IPR001841">
    <property type="entry name" value="Znf_RING"/>
</dbReference>
<dbReference type="SUPFAM" id="SSF57850">
    <property type="entry name" value="RING/U-box"/>
    <property type="match status" value="3"/>
</dbReference>
<evidence type="ECO:0000256" key="6">
    <source>
        <dbReference type="ARBA" id="ARBA00022737"/>
    </source>
</evidence>
<dbReference type="CDD" id="cd20341">
    <property type="entry name" value="BRcat_RBR_RNF14"/>
    <property type="match status" value="1"/>
</dbReference>
<evidence type="ECO:0000313" key="15">
    <source>
        <dbReference type="Proteomes" id="UP001176940"/>
    </source>
</evidence>
<evidence type="ECO:0000256" key="2">
    <source>
        <dbReference type="ARBA" id="ARBA00004906"/>
    </source>
</evidence>
<evidence type="ECO:0000256" key="1">
    <source>
        <dbReference type="ARBA" id="ARBA00001798"/>
    </source>
</evidence>
<dbReference type="Gene3D" id="1.20.120.1750">
    <property type="match status" value="1"/>
</dbReference>
<feature type="domain" description="RING-type" evidence="13">
    <location>
        <begin position="130"/>
        <end position="368"/>
    </location>
</feature>
<feature type="domain" description="RING-type" evidence="12">
    <location>
        <begin position="134"/>
        <end position="183"/>
    </location>
</feature>
<keyword evidence="5" id="KW-0479">Metal-binding</keyword>
<dbReference type="EC" id="2.3.2.31" evidence="3"/>
<dbReference type="Pfam" id="PF01485">
    <property type="entry name" value="IBR"/>
    <property type="match status" value="1"/>
</dbReference>
<dbReference type="InterPro" id="IPR047548">
    <property type="entry name" value="Rcat_RBR_RNF14"/>
</dbReference>
<dbReference type="Gene3D" id="3.10.110.10">
    <property type="entry name" value="Ubiquitin Conjugating Enzyme"/>
    <property type="match status" value="1"/>
</dbReference>
<keyword evidence="15" id="KW-1185">Reference proteome</keyword>
<evidence type="ECO:0000313" key="14">
    <source>
        <dbReference type="EMBL" id="CAJ0964484.1"/>
    </source>
</evidence>
<comment type="catalytic activity">
    <reaction evidence="1">
        <text>[E2 ubiquitin-conjugating enzyme]-S-ubiquitinyl-L-cysteine + [acceptor protein]-L-lysine = [E2 ubiquitin-conjugating enzyme]-L-cysteine + [acceptor protein]-N(6)-ubiquitinyl-L-lysine.</text>
        <dbReference type="EC" id="2.3.2.31"/>
    </reaction>
</comment>
<accession>A0ABN9MFZ8</accession>
<evidence type="ECO:0000256" key="11">
    <source>
        <dbReference type="PROSITE-ProRule" id="PRU00175"/>
    </source>
</evidence>
<dbReference type="CDD" id="cd16628">
    <property type="entry name" value="RING-HC_RBR_RNF14"/>
    <property type="match status" value="1"/>
</dbReference>
<dbReference type="InterPro" id="IPR031127">
    <property type="entry name" value="E3_UB_ligase_RBR"/>
</dbReference>
<proteinExistence type="inferred from homology"/>
<protein>
    <recommendedName>
        <fullName evidence="3">RBR-type E3 ubiquitin transferase</fullName>
        <ecNumber evidence="3">2.3.2.31</ecNumber>
    </recommendedName>
</protein>
<comment type="caution">
    <text evidence="14">The sequence shown here is derived from an EMBL/GenBank/DDBJ whole genome shotgun (WGS) entry which is preliminary data.</text>
</comment>
<dbReference type="SUPFAM" id="SSF54495">
    <property type="entry name" value="UBC-like"/>
    <property type="match status" value="1"/>
</dbReference>
<evidence type="ECO:0000256" key="5">
    <source>
        <dbReference type="ARBA" id="ARBA00022723"/>
    </source>
</evidence>
<evidence type="ECO:0000259" key="13">
    <source>
        <dbReference type="PROSITE" id="PS51873"/>
    </source>
</evidence>
<keyword evidence="9" id="KW-0862">Zinc</keyword>
<evidence type="ECO:0000256" key="3">
    <source>
        <dbReference type="ARBA" id="ARBA00012251"/>
    </source>
</evidence>
<dbReference type="PANTHER" id="PTHR11685">
    <property type="entry name" value="RBR FAMILY RING FINGER AND IBR DOMAIN-CONTAINING"/>
    <property type="match status" value="1"/>
</dbReference>
<comment type="pathway">
    <text evidence="2">Protein modification; protein ubiquitination.</text>
</comment>
<gene>
    <name evidence="14" type="ORF">RIMI_LOCUS19261203</name>
</gene>
<dbReference type="Pfam" id="PF22191">
    <property type="entry name" value="IBR_1"/>
    <property type="match status" value="1"/>
</dbReference>
<dbReference type="PROSITE" id="PS00518">
    <property type="entry name" value="ZF_RING_1"/>
    <property type="match status" value="1"/>
</dbReference>
<dbReference type="PROSITE" id="PS51873">
    <property type="entry name" value="TRIAD"/>
    <property type="match status" value="1"/>
</dbReference>
<dbReference type="InterPro" id="IPR031128">
    <property type="entry name" value="RNF14_RING-HC_Zfn"/>
</dbReference>
<name>A0ABN9MFZ8_9NEOB</name>
<dbReference type="InterPro" id="IPR016135">
    <property type="entry name" value="UBQ-conjugating_enzyme/RWD"/>
</dbReference>
<comment type="similarity">
    <text evidence="10">Belongs to the RBR family. RNF14 subfamily.</text>
</comment>
<dbReference type="Gene3D" id="2.20.25.20">
    <property type="match status" value="1"/>
</dbReference>
<keyword evidence="8" id="KW-0833">Ubl conjugation pathway</keyword>
<dbReference type="InterPro" id="IPR002867">
    <property type="entry name" value="IBR_dom"/>
</dbReference>
<evidence type="ECO:0000256" key="8">
    <source>
        <dbReference type="ARBA" id="ARBA00022786"/>
    </source>
</evidence>
<organism evidence="14 15">
    <name type="scientific">Ranitomeya imitator</name>
    <name type="common">mimic poison frog</name>
    <dbReference type="NCBI Taxonomy" id="111125"/>
    <lineage>
        <taxon>Eukaryota</taxon>
        <taxon>Metazoa</taxon>
        <taxon>Chordata</taxon>
        <taxon>Craniata</taxon>
        <taxon>Vertebrata</taxon>
        <taxon>Euteleostomi</taxon>
        <taxon>Amphibia</taxon>
        <taxon>Batrachia</taxon>
        <taxon>Anura</taxon>
        <taxon>Neobatrachia</taxon>
        <taxon>Hyloidea</taxon>
        <taxon>Dendrobatidae</taxon>
        <taxon>Dendrobatinae</taxon>
        <taxon>Ranitomeya</taxon>
    </lineage>
</organism>
<keyword evidence="4" id="KW-0808">Transferase</keyword>
<dbReference type="InterPro" id="IPR017907">
    <property type="entry name" value="Znf_RING_CS"/>
</dbReference>
<evidence type="ECO:0000256" key="7">
    <source>
        <dbReference type="ARBA" id="ARBA00022771"/>
    </source>
</evidence>